<dbReference type="Proteomes" id="UP000032414">
    <property type="component" value="Chromosome I"/>
</dbReference>
<dbReference type="EMBL" id="LN614830">
    <property type="protein sequence ID" value="CEG61117.1"/>
    <property type="molecule type" value="Genomic_DNA"/>
</dbReference>
<comment type="similarity">
    <text evidence="1 14">Belongs to the class-I pyridine nucleotide-disulfide oxidoreductase family.</text>
</comment>
<sequence>MTDLNIKTQVVVLGSGPGGYSAAFRAADLGMKVVLVERYDTLGGVCLNVGCIPSKALLHIAKVIDEAHEMTEQGVSFGKPKLDSKKIVAWKNSVVNKLTGGLKLLAKQRKVEVVTGVAKLSGTHQVTIQGKDGKTTIDFENAIIAVGSESINLPFIPEDPRIFSSTGALELADIKGNLLVLGGGIIGLEMATVYSAMGVEVTVVEFMDQLIPGADTDLVNVLQKRMAKKGVKFLLKTKVTAMEAKKDAIYVSMEGQHATDKPLSFQQVLVAVGRKPNGGTIDADKAGINVDERGFIKVDKQMRTNVPHIYAIGDVASQPMLAHKAIPEGRLAAEVIAGKKHYFEPKCIPSVAYTDPEIAWTGVTEKEAKEKGIEFEKAVFPWIASGRALSVGREEGMTKLLFDPKSKRILGAGIVGVNAGDLITEASLAIEMECDVEDIALTVHPHPTLSEPIGLAAEIFEGTITDLYMPKKKKE</sequence>
<evidence type="ECO:0000256" key="13">
    <source>
        <dbReference type="PIRSR" id="PIRSR000350-4"/>
    </source>
</evidence>
<dbReference type="InterPro" id="IPR004099">
    <property type="entry name" value="Pyr_nucl-diS_OxRdtase_dimer"/>
</dbReference>
<dbReference type="GO" id="GO:0050660">
    <property type="term" value="F:flavin adenine dinucleotide binding"/>
    <property type="evidence" value="ECO:0007669"/>
    <property type="project" value="InterPro"/>
</dbReference>
<dbReference type="PROSITE" id="PS00076">
    <property type="entry name" value="PYRIDINE_REDOX_1"/>
    <property type="match status" value="1"/>
</dbReference>
<feature type="domain" description="FAD/NAD(P)-binding" evidence="16">
    <location>
        <begin position="9"/>
        <end position="329"/>
    </location>
</feature>
<evidence type="ECO:0000256" key="5">
    <source>
        <dbReference type="ARBA" id="ARBA00022827"/>
    </source>
</evidence>
<evidence type="ECO:0000256" key="8">
    <source>
        <dbReference type="ARBA" id="ARBA00023157"/>
    </source>
</evidence>
<dbReference type="InterPro" id="IPR023753">
    <property type="entry name" value="FAD/NAD-binding_dom"/>
</dbReference>
<feature type="binding site" evidence="12">
    <location>
        <position position="55"/>
    </location>
    <ligand>
        <name>FAD</name>
        <dbReference type="ChEBI" id="CHEBI:57692"/>
    </ligand>
</feature>
<comment type="cofactor">
    <cofactor evidence="12 14">
        <name>FAD</name>
        <dbReference type="ChEBI" id="CHEBI:57692"/>
    </cofactor>
    <text evidence="12 14">Binds 1 FAD per subunit.</text>
</comment>
<evidence type="ECO:0000256" key="7">
    <source>
        <dbReference type="ARBA" id="ARBA00023027"/>
    </source>
</evidence>
<keyword evidence="6 14" id="KW-0560">Oxidoreductase</keyword>
<gene>
    <name evidence="17" type="primary">lpdA</name>
    <name evidence="17" type="ORF">LMI_1824</name>
    <name evidence="18" type="ORF">SAMN02982997_01329</name>
</gene>
<keyword evidence="7 12" id="KW-0520">NAD</keyword>
<dbReference type="InterPro" id="IPR050151">
    <property type="entry name" value="Class-I_Pyr_Nuc-Dis_Oxidored"/>
</dbReference>
<dbReference type="NCBIfam" id="TIGR01350">
    <property type="entry name" value="lipoamide_DH"/>
    <property type="match status" value="1"/>
</dbReference>
<dbReference type="PRINTS" id="PR00368">
    <property type="entry name" value="FADPNR"/>
</dbReference>
<protein>
    <recommendedName>
        <fullName evidence="3 14">Dihydrolipoyl dehydrogenase</fullName>
        <ecNumber evidence="2 14">1.8.1.4</ecNumber>
    </recommendedName>
</protein>
<dbReference type="Proteomes" id="UP000182998">
    <property type="component" value="Unassembled WGS sequence"/>
</dbReference>
<name>A0A098GGJ8_LEGMI</name>
<dbReference type="SUPFAM" id="SSF55424">
    <property type="entry name" value="FAD/NAD-linked reductases, dimerisation (C-terminal) domain"/>
    <property type="match status" value="1"/>
</dbReference>
<organism evidence="17 19">
    <name type="scientific">Legionella micdadei</name>
    <name type="common">Tatlockia micdadei</name>
    <dbReference type="NCBI Taxonomy" id="451"/>
    <lineage>
        <taxon>Bacteria</taxon>
        <taxon>Pseudomonadati</taxon>
        <taxon>Pseudomonadota</taxon>
        <taxon>Gammaproteobacteria</taxon>
        <taxon>Legionellales</taxon>
        <taxon>Legionellaceae</taxon>
        <taxon>Legionella</taxon>
    </lineage>
</organism>
<feature type="domain" description="Pyridine nucleotide-disulphide oxidoreductase dimerisation" evidence="15">
    <location>
        <begin position="348"/>
        <end position="454"/>
    </location>
</feature>
<comment type="miscellaneous">
    <text evidence="14">The active site is a redox-active disulfide bond.</text>
</comment>
<dbReference type="InterPro" id="IPR016156">
    <property type="entry name" value="FAD/NAD-linked_Rdtase_dimer_sf"/>
</dbReference>
<dbReference type="EC" id="1.8.1.4" evidence="2 14"/>
<dbReference type="InterPro" id="IPR006258">
    <property type="entry name" value="Lipoamide_DH"/>
</dbReference>
<dbReference type="STRING" id="451.B6N58_06850"/>
<reference evidence="19" key="1">
    <citation type="submission" date="2014-09" db="EMBL/GenBank/DDBJ databases">
        <authorList>
            <person name="Gomez-Valero L."/>
        </authorList>
    </citation>
    <scope>NUCLEOTIDE SEQUENCE [LARGE SCALE GENOMIC DNA]</scope>
    <source>
        <strain evidence="19">ATCC33218</strain>
    </source>
</reference>
<dbReference type="FunFam" id="3.30.390.30:FF:000001">
    <property type="entry name" value="Dihydrolipoyl dehydrogenase"/>
    <property type="match status" value="1"/>
</dbReference>
<dbReference type="InterPro" id="IPR012999">
    <property type="entry name" value="Pyr_OxRdtase_I_AS"/>
</dbReference>
<keyword evidence="5 12" id="KW-0274">FAD</keyword>
<dbReference type="InterPro" id="IPR001100">
    <property type="entry name" value="Pyr_nuc-diS_OxRdtase"/>
</dbReference>
<keyword evidence="9 14" id="KW-0676">Redox-active center</keyword>
<proteinExistence type="inferred from homology"/>
<dbReference type="OrthoDB" id="9800167at2"/>
<dbReference type="PANTHER" id="PTHR22912">
    <property type="entry name" value="DISULFIDE OXIDOREDUCTASE"/>
    <property type="match status" value="1"/>
</dbReference>
<dbReference type="GO" id="GO:0006103">
    <property type="term" value="P:2-oxoglutarate metabolic process"/>
    <property type="evidence" value="ECO:0007669"/>
    <property type="project" value="TreeGrafter"/>
</dbReference>
<dbReference type="GO" id="GO:0004148">
    <property type="term" value="F:dihydrolipoyl dehydrogenase (NADH) activity"/>
    <property type="evidence" value="ECO:0007669"/>
    <property type="project" value="UniProtKB-EC"/>
</dbReference>
<evidence type="ECO:0000256" key="12">
    <source>
        <dbReference type="PIRSR" id="PIRSR000350-3"/>
    </source>
</evidence>
<dbReference type="RefSeq" id="WP_045099415.1">
    <property type="nucleotide sequence ID" value="NZ_CP020614.1"/>
</dbReference>
<evidence type="ECO:0000256" key="9">
    <source>
        <dbReference type="ARBA" id="ARBA00023284"/>
    </source>
</evidence>
<evidence type="ECO:0000256" key="1">
    <source>
        <dbReference type="ARBA" id="ARBA00007532"/>
    </source>
</evidence>
<dbReference type="Gene3D" id="3.30.390.30">
    <property type="match status" value="1"/>
</dbReference>
<feature type="binding site" evidence="12">
    <location>
        <position position="314"/>
    </location>
    <ligand>
        <name>FAD</name>
        <dbReference type="ChEBI" id="CHEBI:57692"/>
    </ligand>
</feature>
<dbReference type="AlphaFoldDB" id="A0A098GGJ8"/>
<feature type="active site" description="Proton acceptor" evidence="11">
    <location>
        <position position="446"/>
    </location>
</feature>
<evidence type="ECO:0000256" key="6">
    <source>
        <dbReference type="ARBA" id="ARBA00023002"/>
    </source>
</evidence>
<dbReference type="PIRSF" id="PIRSF000350">
    <property type="entry name" value="Mercury_reductase_MerA"/>
    <property type="match status" value="1"/>
</dbReference>
<dbReference type="Gene3D" id="3.50.50.60">
    <property type="entry name" value="FAD/NAD(P)-binding domain"/>
    <property type="match status" value="2"/>
</dbReference>
<keyword evidence="12" id="KW-0547">Nucleotide-binding</keyword>
<evidence type="ECO:0000256" key="3">
    <source>
        <dbReference type="ARBA" id="ARBA00016961"/>
    </source>
</evidence>
<dbReference type="PRINTS" id="PR00411">
    <property type="entry name" value="PNDRDTASEI"/>
</dbReference>
<keyword evidence="8" id="KW-1015">Disulfide bond</keyword>
<reference evidence="18 20" key="3">
    <citation type="submission" date="2016-10" db="EMBL/GenBank/DDBJ databases">
        <authorList>
            <person name="Varghese N."/>
            <person name="Submissions S."/>
        </authorList>
    </citation>
    <scope>NUCLEOTIDE SEQUENCE [LARGE SCALE GENOMIC DNA]</scope>
    <source>
        <strain evidence="18 20">ATCC 33218</strain>
    </source>
</reference>
<keyword evidence="20" id="KW-1185">Reference proteome</keyword>
<evidence type="ECO:0000259" key="15">
    <source>
        <dbReference type="Pfam" id="PF02852"/>
    </source>
</evidence>
<accession>A0A098GGJ8</accession>
<evidence type="ECO:0000313" key="18">
    <source>
        <dbReference type="EMBL" id="SCY30679.1"/>
    </source>
</evidence>
<evidence type="ECO:0000256" key="10">
    <source>
        <dbReference type="ARBA" id="ARBA00049187"/>
    </source>
</evidence>
<dbReference type="PANTHER" id="PTHR22912:SF160">
    <property type="entry name" value="DIHYDROLIPOYL DEHYDROGENASE"/>
    <property type="match status" value="1"/>
</dbReference>
<feature type="binding site" evidence="12">
    <location>
        <begin position="320"/>
        <end position="323"/>
    </location>
    <ligand>
        <name>FAD</name>
        <dbReference type="ChEBI" id="CHEBI:57692"/>
    </ligand>
</feature>
<dbReference type="Pfam" id="PF02852">
    <property type="entry name" value="Pyr_redox_dim"/>
    <property type="match status" value="1"/>
</dbReference>
<dbReference type="Pfam" id="PF07992">
    <property type="entry name" value="Pyr_redox_2"/>
    <property type="match status" value="1"/>
</dbReference>
<evidence type="ECO:0000313" key="20">
    <source>
        <dbReference type="Proteomes" id="UP000182998"/>
    </source>
</evidence>
<evidence type="ECO:0000256" key="11">
    <source>
        <dbReference type="PIRSR" id="PIRSR000350-2"/>
    </source>
</evidence>
<dbReference type="SUPFAM" id="SSF51905">
    <property type="entry name" value="FAD/NAD(P)-binding domain"/>
    <property type="match status" value="1"/>
</dbReference>
<dbReference type="HOGENOM" id="CLU_016755_0_1_6"/>
<feature type="disulfide bond" description="Redox-active" evidence="13">
    <location>
        <begin position="46"/>
        <end position="51"/>
    </location>
</feature>
<dbReference type="EMBL" id="FMVN01000006">
    <property type="protein sequence ID" value="SCY30679.1"/>
    <property type="molecule type" value="Genomic_DNA"/>
</dbReference>
<dbReference type="InterPro" id="IPR036188">
    <property type="entry name" value="FAD/NAD-bd_sf"/>
</dbReference>
<comment type="catalytic activity">
    <reaction evidence="10 14">
        <text>N(6)-[(R)-dihydrolipoyl]-L-lysyl-[protein] + NAD(+) = N(6)-[(R)-lipoyl]-L-lysyl-[protein] + NADH + H(+)</text>
        <dbReference type="Rhea" id="RHEA:15045"/>
        <dbReference type="Rhea" id="RHEA-COMP:10474"/>
        <dbReference type="Rhea" id="RHEA-COMP:10475"/>
        <dbReference type="ChEBI" id="CHEBI:15378"/>
        <dbReference type="ChEBI" id="CHEBI:57540"/>
        <dbReference type="ChEBI" id="CHEBI:57945"/>
        <dbReference type="ChEBI" id="CHEBI:83099"/>
        <dbReference type="ChEBI" id="CHEBI:83100"/>
        <dbReference type="EC" id="1.8.1.4"/>
    </reaction>
</comment>
<evidence type="ECO:0000256" key="4">
    <source>
        <dbReference type="ARBA" id="ARBA00022630"/>
    </source>
</evidence>
<reference evidence="17" key="2">
    <citation type="submission" date="2014-09" db="EMBL/GenBank/DDBJ databases">
        <authorList>
            <person name="GOMEZ-VALERO Laura"/>
        </authorList>
    </citation>
    <scope>NUCLEOTIDE SEQUENCE</scope>
    <source>
        <strain evidence="17">ATCC33218</strain>
    </source>
</reference>
<evidence type="ECO:0000313" key="17">
    <source>
        <dbReference type="EMBL" id="CEG61117.1"/>
    </source>
</evidence>
<dbReference type="PATRIC" id="fig|451.8.peg.1476"/>
<dbReference type="KEGG" id="tmc:LMI_1824"/>
<evidence type="ECO:0000256" key="14">
    <source>
        <dbReference type="RuleBase" id="RU003692"/>
    </source>
</evidence>
<feature type="binding site" evidence="12">
    <location>
        <position position="273"/>
    </location>
    <ligand>
        <name>NAD(+)</name>
        <dbReference type="ChEBI" id="CHEBI:57540"/>
    </ligand>
</feature>
<evidence type="ECO:0000313" key="19">
    <source>
        <dbReference type="Proteomes" id="UP000032414"/>
    </source>
</evidence>
<feature type="binding site" evidence="12">
    <location>
        <position position="205"/>
    </location>
    <ligand>
        <name>NAD(+)</name>
        <dbReference type="ChEBI" id="CHEBI:57540"/>
    </ligand>
</feature>
<evidence type="ECO:0000259" key="16">
    <source>
        <dbReference type="Pfam" id="PF07992"/>
    </source>
</evidence>
<feature type="binding site" evidence="12">
    <location>
        <begin position="182"/>
        <end position="189"/>
    </location>
    <ligand>
        <name>NAD(+)</name>
        <dbReference type="ChEBI" id="CHEBI:57540"/>
    </ligand>
</feature>
<evidence type="ECO:0000256" key="2">
    <source>
        <dbReference type="ARBA" id="ARBA00012608"/>
    </source>
</evidence>
<keyword evidence="4 14" id="KW-0285">Flavoprotein</keyword>